<dbReference type="Pfam" id="PF00313">
    <property type="entry name" value="CSD"/>
    <property type="match status" value="1"/>
</dbReference>
<dbReference type="GO" id="GO:0004540">
    <property type="term" value="F:RNA nuclease activity"/>
    <property type="evidence" value="ECO:0007669"/>
    <property type="project" value="InterPro"/>
</dbReference>
<reference evidence="3" key="1">
    <citation type="submission" date="2016-01" db="EMBL/GenBank/DDBJ databases">
        <authorList>
            <person name="Peeters C."/>
        </authorList>
    </citation>
    <scope>NUCLEOTIDE SEQUENCE [LARGE SCALE GENOMIC DNA]</scope>
    <source>
        <strain evidence="3">LMG 29317</strain>
    </source>
</reference>
<feature type="domain" description="NYN" evidence="2">
    <location>
        <begin position="10"/>
        <end position="165"/>
    </location>
</feature>
<accession>A0A158H910</accession>
<dbReference type="InterPro" id="IPR002059">
    <property type="entry name" value="CSP_DNA-bd"/>
</dbReference>
<evidence type="ECO:0000259" key="1">
    <source>
        <dbReference type="Pfam" id="PF00313"/>
    </source>
</evidence>
<sequence>MSHAARQLTKIGVFYDGNYFDRVSKYYNHQHEKKAWISVSGLHDYIRYCVGVHEEVEHRACQVIDAHYFRGRFSAQKSSEKTLFNERVVDDMLMRENVTAHYLPMNFVGKEKGVDVWLALEAFELAIYKHFDVVVLIASDGDYIPLARKLKTLGIRVMTVSWFFTHETASGEIQVARPSQMLLREVNYSIVMSEIIDRMDATSGDERVVLSGLFQRRRDRQPPSGAAEADWKVGFIDVLKETYGLIRPEIGLKNMFFPYKALTDIDPDELEEGMEVSYQEGTGQKGTFAKIVRTAS</sequence>
<comment type="caution">
    <text evidence="3">The sequence shown here is derived from an EMBL/GenBank/DDBJ whole genome shotgun (WGS) entry which is preliminary data.</text>
</comment>
<evidence type="ECO:0000313" key="4">
    <source>
        <dbReference type="Proteomes" id="UP000055019"/>
    </source>
</evidence>
<name>A0A158H910_9BURK</name>
<dbReference type="PANTHER" id="PTHR35458:SF8">
    <property type="entry name" value="SLR0650 PROTEIN"/>
    <property type="match status" value="1"/>
</dbReference>
<protein>
    <submittedName>
        <fullName evidence="3">NYN domain protein</fullName>
    </submittedName>
</protein>
<dbReference type="InterPro" id="IPR012340">
    <property type="entry name" value="NA-bd_OB-fold"/>
</dbReference>
<dbReference type="GO" id="GO:0003676">
    <property type="term" value="F:nucleic acid binding"/>
    <property type="evidence" value="ECO:0007669"/>
    <property type="project" value="InterPro"/>
</dbReference>
<evidence type="ECO:0000259" key="2">
    <source>
        <dbReference type="Pfam" id="PF01936"/>
    </source>
</evidence>
<dbReference type="Proteomes" id="UP000055019">
    <property type="component" value="Unassembled WGS sequence"/>
</dbReference>
<dbReference type="Pfam" id="PF01936">
    <property type="entry name" value="NYN"/>
    <property type="match status" value="1"/>
</dbReference>
<organism evidence="3 4">
    <name type="scientific">Caballeronia arvi</name>
    <dbReference type="NCBI Taxonomy" id="1777135"/>
    <lineage>
        <taxon>Bacteria</taxon>
        <taxon>Pseudomonadati</taxon>
        <taxon>Pseudomonadota</taxon>
        <taxon>Betaproteobacteria</taxon>
        <taxon>Burkholderiales</taxon>
        <taxon>Burkholderiaceae</taxon>
        <taxon>Caballeronia</taxon>
    </lineage>
</organism>
<dbReference type="EMBL" id="FCOM02000005">
    <property type="protein sequence ID" value="SAL40627.1"/>
    <property type="molecule type" value="Genomic_DNA"/>
</dbReference>
<dbReference type="AlphaFoldDB" id="A0A158H910"/>
<feature type="domain" description="CSD" evidence="1">
    <location>
        <begin position="234"/>
        <end position="293"/>
    </location>
</feature>
<dbReference type="InterPro" id="IPR047140">
    <property type="entry name" value="LabA"/>
</dbReference>
<dbReference type="Gene3D" id="2.40.50.140">
    <property type="entry name" value="Nucleic acid-binding proteins"/>
    <property type="match status" value="1"/>
</dbReference>
<dbReference type="Gene3D" id="3.40.50.1010">
    <property type="entry name" value="5'-nuclease"/>
    <property type="match status" value="1"/>
</dbReference>
<dbReference type="SUPFAM" id="SSF50249">
    <property type="entry name" value="Nucleic acid-binding proteins"/>
    <property type="match status" value="1"/>
</dbReference>
<dbReference type="PANTHER" id="PTHR35458">
    <property type="entry name" value="SLR0755 PROTEIN"/>
    <property type="match status" value="1"/>
</dbReference>
<keyword evidence="4" id="KW-1185">Reference proteome</keyword>
<proteinExistence type="predicted"/>
<dbReference type="RefSeq" id="WP_061146235.1">
    <property type="nucleotide sequence ID" value="NZ_FCOM02000005.1"/>
</dbReference>
<gene>
    <name evidence="3" type="ORF">AWB74_01587</name>
</gene>
<evidence type="ECO:0000313" key="3">
    <source>
        <dbReference type="EMBL" id="SAL40627.1"/>
    </source>
</evidence>
<dbReference type="OrthoDB" id="9794137at2"/>
<dbReference type="InterPro" id="IPR021139">
    <property type="entry name" value="NYN"/>
</dbReference>